<dbReference type="AlphaFoldDB" id="A0A6B2JSK8"/>
<evidence type="ECO:0000256" key="1">
    <source>
        <dbReference type="ARBA" id="ARBA00022729"/>
    </source>
</evidence>
<dbReference type="Gene3D" id="3.30.1450.10">
    <property type="match status" value="1"/>
</dbReference>
<dbReference type="GO" id="GO:0019867">
    <property type="term" value="C:outer membrane"/>
    <property type="evidence" value="ECO:0007669"/>
    <property type="project" value="InterPro"/>
</dbReference>
<dbReference type="EMBL" id="JAAGAB010000002">
    <property type="protein sequence ID" value="NDV01547.1"/>
    <property type="molecule type" value="Genomic_DNA"/>
</dbReference>
<organism evidence="5 6">
    <name type="scientific">Pseudoroseicyclus tamaricis</name>
    <dbReference type="NCBI Taxonomy" id="2705421"/>
    <lineage>
        <taxon>Bacteria</taxon>
        <taxon>Pseudomonadati</taxon>
        <taxon>Pseudomonadota</taxon>
        <taxon>Alphaproteobacteria</taxon>
        <taxon>Rhodobacterales</taxon>
        <taxon>Paracoccaceae</taxon>
        <taxon>Pseudoroseicyclus</taxon>
    </lineage>
</organism>
<sequence>MRLAGMWKSAVALAAAGLLSACVAQFRDHGYIPSTQARASLAVGQDTMETIAERVGTPTTGGVIRGQSYYYVASRFRHYGLLEPEEVQRQVLVLDFDSAGILRNIELLALEDGRVVELERRVTDDNLSDVSFLAQLVGGIGRFEASDFVGSE</sequence>
<reference evidence="5 6" key="1">
    <citation type="submission" date="2020-02" db="EMBL/GenBank/DDBJ databases">
        <title>Pseudoroseicyclus tamarix, sp. nov., isolated from offshore sediment of a Tamarix chinensis forest.</title>
        <authorList>
            <person name="Gai Y."/>
        </authorList>
    </citation>
    <scope>NUCLEOTIDE SEQUENCE [LARGE SCALE GENOMIC DNA]</scope>
    <source>
        <strain evidence="5 6">CLL3-39</strain>
    </source>
</reference>
<dbReference type="Proteomes" id="UP000474757">
    <property type="component" value="Unassembled WGS sequence"/>
</dbReference>
<evidence type="ECO:0000259" key="4">
    <source>
        <dbReference type="Pfam" id="PF04355"/>
    </source>
</evidence>
<feature type="signal peptide" evidence="3">
    <location>
        <begin position="1"/>
        <end position="24"/>
    </location>
</feature>
<dbReference type="PROSITE" id="PS51257">
    <property type="entry name" value="PROKAR_LIPOPROTEIN"/>
    <property type="match status" value="1"/>
</dbReference>
<evidence type="ECO:0000256" key="2">
    <source>
        <dbReference type="ARBA" id="ARBA00023136"/>
    </source>
</evidence>
<keyword evidence="2" id="KW-0472">Membrane</keyword>
<keyword evidence="1 3" id="KW-0732">Signal</keyword>
<proteinExistence type="predicted"/>
<feature type="domain" description="Outer membrane protein assembly factor BamE" evidence="4">
    <location>
        <begin position="30"/>
        <end position="105"/>
    </location>
</feature>
<gene>
    <name evidence="5" type="ORF">GZA08_11290</name>
</gene>
<comment type="caution">
    <text evidence="5">The sequence shown here is derived from an EMBL/GenBank/DDBJ whole genome shotgun (WGS) entry which is preliminary data.</text>
</comment>
<name>A0A6B2JSK8_9RHOB</name>
<dbReference type="InterPro" id="IPR007450">
    <property type="entry name" value="BamE_dom"/>
</dbReference>
<feature type="chain" id="PRO_5025456990" evidence="3">
    <location>
        <begin position="25"/>
        <end position="152"/>
    </location>
</feature>
<keyword evidence="6" id="KW-1185">Reference proteome</keyword>
<evidence type="ECO:0000313" key="5">
    <source>
        <dbReference type="EMBL" id="NDV01547.1"/>
    </source>
</evidence>
<evidence type="ECO:0000256" key="3">
    <source>
        <dbReference type="SAM" id="SignalP"/>
    </source>
</evidence>
<dbReference type="InterPro" id="IPR037873">
    <property type="entry name" value="BamE-like"/>
</dbReference>
<dbReference type="Pfam" id="PF04355">
    <property type="entry name" value="BamE"/>
    <property type="match status" value="1"/>
</dbReference>
<evidence type="ECO:0000313" key="6">
    <source>
        <dbReference type="Proteomes" id="UP000474757"/>
    </source>
</evidence>
<dbReference type="RefSeq" id="WP_163893589.1">
    <property type="nucleotide sequence ID" value="NZ_JAAFYS010000002.1"/>
</dbReference>
<protein>
    <submittedName>
        <fullName evidence="5">Outer membrane protein assembly factor BamE</fullName>
    </submittedName>
</protein>
<accession>A0A6B2JSK8</accession>